<name>A0A4Y9EQ91_9SPHN</name>
<dbReference type="SMART" id="SM00869">
    <property type="entry name" value="Autotransporter"/>
    <property type="match status" value="1"/>
</dbReference>
<dbReference type="InterPro" id="IPR011050">
    <property type="entry name" value="Pectin_lyase_fold/virulence"/>
</dbReference>
<keyword evidence="4" id="KW-1185">Reference proteome</keyword>
<evidence type="ECO:0000256" key="1">
    <source>
        <dbReference type="ARBA" id="ARBA00022729"/>
    </source>
</evidence>
<dbReference type="Gene3D" id="2.40.128.130">
    <property type="entry name" value="Autotransporter beta-domain"/>
    <property type="match status" value="1"/>
</dbReference>
<dbReference type="Gene3D" id="2.160.20.20">
    <property type="match status" value="1"/>
</dbReference>
<dbReference type="NCBIfam" id="TIGR02601">
    <property type="entry name" value="autotrns_rpt"/>
    <property type="match status" value="2"/>
</dbReference>
<evidence type="ECO:0000313" key="4">
    <source>
        <dbReference type="Proteomes" id="UP000297737"/>
    </source>
</evidence>
<dbReference type="GO" id="GO:0019867">
    <property type="term" value="C:outer membrane"/>
    <property type="evidence" value="ECO:0007669"/>
    <property type="project" value="InterPro"/>
</dbReference>
<evidence type="ECO:0000259" key="2">
    <source>
        <dbReference type="PROSITE" id="PS51208"/>
    </source>
</evidence>
<sequence>MSYTRIPMAWESRRLDDAAFAGLPLMREFDCHDVARPVNANTLKCCRPDCREQHDRSAEPWAGRFSSVRHPVSIAKKVYGHLRISQPLSTDIPFWLMFQLFVSISKQRRKREAQRGETMNFRTRILLASVCAATLIGPAHADTFINGSFETGTLNGWTIGGGDWSGGPYPVAQDYLPAGSAYNLSSSAVTITNAGFDSRTDNVLSQVYAGSHSAQVNDPINNYSVSVISQRVNNYTDPLIAFAYAAVLESSHGATDSDAFIVTLDDATTHETLYSFNLNSATAPGVFTQSSLGWYYTNWQTVSVDVSLRSGHDFVLSLLANDCPYGGHAGYAYLDGFGATEGGGGTGGGGSGSFQYWDGDAAGNANNGLVDGGDGIWSVTATNWTDSAGATNGTQQPSVIFSSAPGTVTIDNSAGAVSVTGMQFAVGGYVINGDALTLTGPEVVIQVGDGTAAGVDYAAVIDAELTGASALTKTDLGTLVLWGVNTYTGPTNVMAGTLVGNATSFGTGDMINDATLVFDQATSATFANVIDGTGSMIKAGAGTLQLTGTSPFIGTTEVAEGKLQVDGWLASSDVTIDGGATLGGHGIVGNVLALAGSTIAPGGSIGTLSVAGNYVQNAASTLQIELTSTGSTDLVDATGGATLASGAKLNVTKTDAPRYVLGTRYTVLSAPGGVTGKFTLSGQTQVSTFINVVDRYDATHAYLDVLQTRSFASAAFTPNQRAAGTAADTGTGVLYNALVYLPTDAAAQAAFDAISGEIYATTTAWSYEDSRFIREAVVGELNAKPTGRALWGRAFGSWGHMDNDGNASSSKRDIGGFFIGADLLRNEKFQVGIAGGYDYSKMRVQGRSSTAAANDYHVALYGGYRSGGLGVQLGGAYMWRNLGVDRSVAFAGFSDTLSSDYNSHVGQIFGDVGYQFDLAHMQIEPFAELAFISIGTDDVLESGGAAALRVHQQNANITSTLLGARLRTETSFGSVFTTAAWRHAGGDTATLATMQLVGGGAPFIIGGLPITDNALAVDAGVGFRLGTNGTLDIAYNGQMGGGLSDQGVRAVLRYWF</sequence>
<feature type="domain" description="Autotransporter" evidence="2">
    <location>
        <begin position="783"/>
        <end position="1056"/>
    </location>
</feature>
<dbReference type="EMBL" id="SIHO01000001">
    <property type="protein sequence ID" value="TFU05520.1"/>
    <property type="molecule type" value="Genomic_DNA"/>
</dbReference>
<dbReference type="SUPFAM" id="SSF103515">
    <property type="entry name" value="Autotransporter"/>
    <property type="match status" value="1"/>
</dbReference>
<dbReference type="SUPFAM" id="SSF51126">
    <property type="entry name" value="Pectin lyase-like"/>
    <property type="match status" value="1"/>
</dbReference>
<dbReference type="InterPro" id="IPR006315">
    <property type="entry name" value="OM_autotransptr_brl_dom"/>
</dbReference>
<dbReference type="InterPro" id="IPR005546">
    <property type="entry name" value="Autotransporte_beta"/>
</dbReference>
<dbReference type="InterPro" id="IPR013425">
    <property type="entry name" value="Autotrns_rpt"/>
</dbReference>
<dbReference type="NCBIfam" id="TIGR01414">
    <property type="entry name" value="autotrans_barl"/>
    <property type="match status" value="1"/>
</dbReference>
<keyword evidence="1" id="KW-0732">Signal</keyword>
<reference evidence="3 4" key="1">
    <citation type="submission" date="2019-02" db="EMBL/GenBank/DDBJ databases">
        <title>Polymorphobacter sp. isolated from the lake at the Tibet of China.</title>
        <authorList>
            <person name="Li A."/>
        </authorList>
    </citation>
    <scope>NUCLEOTIDE SEQUENCE [LARGE SCALE GENOMIC DNA]</scope>
    <source>
        <strain evidence="3 4">DJ1R-1</strain>
    </source>
</reference>
<dbReference type="PROSITE" id="PS51208">
    <property type="entry name" value="AUTOTRANSPORTER"/>
    <property type="match status" value="1"/>
</dbReference>
<evidence type="ECO:0000313" key="3">
    <source>
        <dbReference type="EMBL" id="TFU05520.1"/>
    </source>
</evidence>
<dbReference type="Pfam" id="PF12951">
    <property type="entry name" value="PATR"/>
    <property type="match status" value="2"/>
</dbReference>
<organism evidence="3 4">
    <name type="scientific">Glacieibacterium arshaanense</name>
    <dbReference type="NCBI Taxonomy" id="2511025"/>
    <lineage>
        <taxon>Bacteria</taxon>
        <taxon>Pseudomonadati</taxon>
        <taxon>Pseudomonadota</taxon>
        <taxon>Alphaproteobacteria</taxon>
        <taxon>Sphingomonadales</taxon>
        <taxon>Sphingosinicellaceae</taxon>
        <taxon>Glacieibacterium</taxon>
    </lineage>
</organism>
<dbReference type="AlphaFoldDB" id="A0A4Y9EQ91"/>
<proteinExistence type="predicted"/>
<comment type="caution">
    <text evidence="3">The sequence shown here is derived from an EMBL/GenBank/DDBJ whole genome shotgun (WGS) entry which is preliminary data.</text>
</comment>
<protein>
    <submittedName>
        <fullName evidence="3">Autotransporter domain-containing protein</fullName>
    </submittedName>
</protein>
<accession>A0A4Y9EQ91</accession>
<dbReference type="OrthoDB" id="7195851at2"/>
<dbReference type="Pfam" id="PF03797">
    <property type="entry name" value="Autotransporter"/>
    <property type="match status" value="1"/>
</dbReference>
<gene>
    <name evidence="3" type="ORF">EUV02_00270</name>
</gene>
<dbReference type="Proteomes" id="UP000297737">
    <property type="component" value="Unassembled WGS sequence"/>
</dbReference>
<dbReference type="InterPro" id="IPR036709">
    <property type="entry name" value="Autotransporte_beta_dom_sf"/>
</dbReference>
<dbReference type="InterPro" id="IPR012332">
    <property type="entry name" value="Autotransporter_pectin_lyase_C"/>
</dbReference>